<reference evidence="1" key="1">
    <citation type="submission" date="2022-01" db="EMBL/GenBank/DDBJ databases">
        <title>Genome sequencing of Zunongwangia sp. M21534 genome.</title>
        <authorList>
            <person name="Chen Y."/>
            <person name="Dong C."/>
            <person name="Shao Z."/>
        </authorList>
    </citation>
    <scope>NUCLEOTIDE SEQUENCE</scope>
    <source>
        <strain evidence="1">MCCC M21534</strain>
    </source>
</reference>
<proteinExistence type="predicted"/>
<protein>
    <recommendedName>
        <fullName evidence="3">Lipoprotein</fullName>
    </recommendedName>
</protein>
<dbReference type="RefSeq" id="WP_249602722.1">
    <property type="nucleotide sequence ID" value="NZ_JAKHSK010000030.1"/>
</dbReference>
<sequence length="213" mass="23999">MIKKLSILAFTFFLFSCSDDDDNGIKVNLDDFEAITEDFPFEDLHPATNFDYFELIRAIVNSPEVPNNEYILSSSGELCSAETCKTNFEQMTADRGFGPDCLPGSCFNYIKTQKNDQFSVINSKEGLKDFLGTIDTAGDALLWVRTNGYYWDLSDIANGAIKETEDGFELIMLQTVKYCTPLQTNRFHLKIDYDGTISILAEEVAEFDKNACV</sequence>
<evidence type="ECO:0000313" key="2">
    <source>
        <dbReference type="Proteomes" id="UP001139521"/>
    </source>
</evidence>
<accession>A0A9X1ZU61</accession>
<evidence type="ECO:0008006" key="3">
    <source>
        <dbReference type="Google" id="ProtNLM"/>
    </source>
</evidence>
<organism evidence="1 2">
    <name type="scientific">Zunongwangia pacifica</name>
    <dbReference type="NCBI Taxonomy" id="2911062"/>
    <lineage>
        <taxon>Bacteria</taxon>
        <taxon>Pseudomonadati</taxon>
        <taxon>Bacteroidota</taxon>
        <taxon>Flavobacteriia</taxon>
        <taxon>Flavobacteriales</taxon>
        <taxon>Flavobacteriaceae</taxon>
        <taxon>Zunongwangia</taxon>
    </lineage>
</organism>
<evidence type="ECO:0000313" key="1">
    <source>
        <dbReference type="EMBL" id="MCL6220014.1"/>
    </source>
</evidence>
<keyword evidence="2" id="KW-1185">Reference proteome</keyword>
<comment type="caution">
    <text evidence="1">The sequence shown here is derived from an EMBL/GenBank/DDBJ whole genome shotgun (WGS) entry which is preliminary data.</text>
</comment>
<gene>
    <name evidence="1" type="ORF">L1967_17110</name>
</gene>
<dbReference type="EMBL" id="JAKHSK010000030">
    <property type="protein sequence ID" value="MCL6220014.1"/>
    <property type="molecule type" value="Genomic_DNA"/>
</dbReference>
<dbReference type="PROSITE" id="PS51257">
    <property type="entry name" value="PROKAR_LIPOPROTEIN"/>
    <property type="match status" value="1"/>
</dbReference>
<dbReference type="Proteomes" id="UP001139521">
    <property type="component" value="Unassembled WGS sequence"/>
</dbReference>
<dbReference type="AlphaFoldDB" id="A0A9X1ZU61"/>
<name>A0A9X1ZU61_9FLAO</name>